<evidence type="ECO:0000256" key="1">
    <source>
        <dbReference type="ARBA" id="ARBA00022837"/>
    </source>
</evidence>
<dbReference type="OrthoDB" id="26525at2759"/>
<dbReference type="PROSITE" id="PS00018">
    <property type="entry name" value="EF_HAND_1"/>
    <property type="match status" value="1"/>
</dbReference>
<proteinExistence type="predicted"/>
<dbReference type="Pfam" id="PF13499">
    <property type="entry name" value="EF-hand_7"/>
    <property type="match status" value="1"/>
</dbReference>
<dbReference type="EMBL" id="ML737191">
    <property type="protein sequence ID" value="KAE8336731.1"/>
    <property type="molecule type" value="Genomic_DNA"/>
</dbReference>
<accession>A0A5N6XU81</accession>
<dbReference type="CDD" id="cd00051">
    <property type="entry name" value="EFh"/>
    <property type="match status" value="1"/>
</dbReference>
<dbReference type="PROSITE" id="PS50222">
    <property type="entry name" value="EF_HAND_2"/>
    <property type="match status" value="1"/>
</dbReference>
<sequence>MPNYGGIEYTDQEVKEWQDLFDKINTNATDGIIDRGEYQAFRESLGLDVDLDEFEQIFKEMDKNGDNEVTFTEFINTFGKASQKK</sequence>
<dbReference type="Proteomes" id="UP000325558">
    <property type="component" value="Unassembled WGS sequence"/>
</dbReference>
<dbReference type="SUPFAM" id="SSF47473">
    <property type="entry name" value="EF-hand"/>
    <property type="match status" value="1"/>
</dbReference>
<dbReference type="GO" id="GO:0005509">
    <property type="term" value="F:calcium ion binding"/>
    <property type="evidence" value="ECO:0007669"/>
    <property type="project" value="InterPro"/>
</dbReference>
<dbReference type="SMART" id="SM00054">
    <property type="entry name" value="EFh"/>
    <property type="match status" value="2"/>
</dbReference>
<gene>
    <name evidence="3" type="ORF">BDV24DRAFT_141307</name>
</gene>
<dbReference type="InterPro" id="IPR018247">
    <property type="entry name" value="EF_Hand_1_Ca_BS"/>
</dbReference>
<dbReference type="InterPro" id="IPR002048">
    <property type="entry name" value="EF_hand_dom"/>
</dbReference>
<dbReference type="AlphaFoldDB" id="A0A5N6XU81"/>
<evidence type="ECO:0000313" key="3">
    <source>
        <dbReference type="EMBL" id="KAE8336731.1"/>
    </source>
</evidence>
<organism evidence="3">
    <name type="scientific">Aspergillus arachidicola</name>
    <dbReference type="NCBI Taxonomy" id="656916"/>
    <lineage>
        <taxon>Eukaryota</taxon>
        <taxon>Fungi</taxon>
        <taxon>Dikarya</taxon>
        <taxon>Ascomycota</taxon>
        <taxon>Pezizomycotina</taxon>
        <taxon>Eurotiomycetes</taxon>
        <taxon>Eurotiomycetidae</taxon>
        <taxon>Eurotiales</taxon>
        <taxon>Aspergillaceae</taxon>
        <taxon>Aspergillus</taxon>
        <taxon>Aspergillus subgen. Circumdati</taxon>
    </lineage>
</organism>
<dbReference type="InterPro" id="IPR011992">
    <property type="entry name" value="EF-hand-dom_pair"/>
</dbReference>
<name>A0A5N6XU81_9EURO</name>
<feature type="domain" description="EF-hand" evidence="2">
    <location>
        <begin position="49"/>
        <end position="84"/>
    </location>
</feature>
<evidence type="ECO:0000259" key="2">
    <source>
        <dbReference type="PROSITE" id="PS50222"/>
    </source>
</evidence>
<reference evidence="3" key="1">
    <citation type="submission" date="2019-04" db="EMBL/GenBank/DDBJ databases">
        <title>Friends and foes A comparative genomics study of 23 Aspergillus species from section Flavi.</title>
        <authorList>
            <consortium name="DOE Joint Genome Institute"/>
            <person name="Kjaerbolling I."/>
            <person name="Vesth T."/>
            <person name="Frisvad J.C."/>
            <person name="Nybo J.L."/>
            <person name="Theobald S."/>
            <person name="Kildgaard S."/>
            <person name="Isbrandt T."/>
            <person name="Kuo A."/>
            <person name="Sato A."/>
            <person name="Lyhne E.K."/>
            <person name="Kogle M.E."/>
            <person name="Wiebenga A."/>
            <person name="Kun R.S."/>
            <person name="Lubbers R.J."/>
            <person name="Makela M.R."/>
            <person name="Barry K."/>
            <person name="Chovatia M."/>
            <person name="Clum A."/>
            <person name="Daum C."/>
            <person name="Haridas S."/>
            <person name="He G."/>
            <person name="LaButti K."/>
            <person name="Lipzen A."/>
            <person name="Mondo S."/>
            <person name="Riley R."/>
            <person name="Salamov A."/>
            <person name="Simmons B.A."/>
            <person name="Magnuson J.K."/>
            <person name="Henrissat B."/>
            <person name="Mortensen U.H."/>
            <person name="Larsen T.O."/>
            <person name="Devries R.P."/>
            <person name="Grigoriev I.V."/>
            <person name="Machida M."/>
            <person name="Baker S.E."/>
            <person name="Andersen M.R."/>
        </authorList>
    </citation>
    <scope>NUCLEOTIDE SEQUENCE</scope>
    <source>
        <strain evidence="3">CBS 117612</strain>
    </source>
</reference>
<protein>
    <recommendedName>
        <fullName evidence="2">EF-hand domain-containing protein</fullName>
    </recommendedName>
</protein>
<keyword evidence="1" id="KW-0106">Calcium</keyword>
<dbReference type="Gene3D" id="1.10.238.10">
    <property type="entry name" value="EF-hand"/>
    <property type="match status" value="1"/>
</dbReference>